<sequence length="245" mass="27338">MSVLGQVRQTFAKALQIASDNSMFTELPDCSLLSTVRHISIKVQHLTDIVKVTCRYVETGDINFEINFLVRDEEMGKKCIMTATLTSGQGFTVSTTGGDHVMDVRLPNHSEEAIGKILHPSQATLYKILYGRQSGERRQYNVFKIGNQQIFLVVEKMPFSLYSVGKIFGLLETNCAYFFKRVDGTIIGECRPKLALSGRTISIKFGPRQSDVQSKAVVLGTTLLLLLHDVYPELKTVLQASLIDE</sequence>
<protein>
    <recommendedName>
        <fullName evidence="3">Phospholipid scramblase</fullName>
    </recommendedName>
</protein>
<gene>
    <name evidence="1" type="ORF">AB6A40_001614</name>
</gene>
<accession>A0ABD6E5K7</accession>
<evidence type="ECO:0000313" key="2">
    <source>
        <dbReference type="Proteomes" id="UP001608902"/>
    </source>
</evidence>
<evidence type="ECO:0008006" key="3">
    <source>
        <dbReference type="Google" id="ProtNLM"/>
    </source>
</evidence>
<dbReference type="Proteomes" id="UP001608902">
    <property type="component" value="Unassembled WGS sequence"/>
</dbReference>
<dbReference type="AlphaFoldDB" id="A0ABD6E5K7"/>
<organism evidence="1 2">
    <name type="scientific">Gnathostoma spinigerum</name>
    <dbReference type="NCBI Taxonomy" id="75299"/>
    <lineage>
        <taxon>Eukaryota</taxon>
        <taxon>Metazoa</taxon>
        <taxon>Ecdysozoa</taxon>
        <taxon>Nematoda</taxon>
        <taxon>Chromadorea</taxon>
        <taxon>Rhabditida</taxon>
        <taxon>Spirurina</taxon>
        <taxon>Gnathostomatomorpha</taxon>
        <taxon>Gnathostomatoidea</taxon>
        <taxon>Gnathostomatidae</taxon>
        <taxon>Gnathostoma</taxon>
    </lineage>
</organism>
<dbReference type="EMBL" id="JBGFUD010000615">
    <property type="protein sequence ID" value="MFH4974905.1"/>
    <property type="molecule type" value="Genomic_DNA"/>
</dbReference>
<evidence type="ECO:0000313" key="1">
    <source>
        <dbReference type="EMBL" id="MFH4974905.1"/>
    </source>
</evidence>
<name>A0ABD6E5K7_9BILA</name>
<comment type="caution">
    <text evidence="1">The sequence shown here is derived from an EMBL/GenBank/DDBJ whole genome shotgun (WGS) entry which is preliminary data.</text>
</comment>
<proteinExistence type="predicted"/>
<keyword evidence="2" id="KW-1185">Reference proteome</keyword>
<reference evidence="1 2" key="1">
    <citation type="submission" date="2024-08" db="EMBL/GenBank/DDBJ databases">
        <title>Gnathostoma spinigerum genome.</title>
        <authorList>
            <person name="Gonzalez-Bertolin B."/>
            <person name="Monzon S."/>
            <person name="Zaballos A."/>
            <person name="Jimenez P."/>
            <person name="Dekumyoy P."/>
            <person name="Varona S."/>
            <person name="Cuesta I."/>
            <person name="Sumanam S."/>
            <person name="Adisakwattana P."/>
            <person name="Gasser R.B."/>
            <person name="Hernandez-Gonzalez A."/>
            <person name="Young N.D."/>
            <person name="Perteguer M.J."/>
        </authorList>
    </citation>
    <scope>NUCLEOTIDE SEQUENCE [LARGE SCALE GENOMIC DNA]</scope>
    <source>
        <strain evidence="1">AL3</strain>
        <tissue evidence="1">Liver</tissue>
    </source>
</reference>